<dbReference type="GO" id="GO:0006635">
    <property type="term" value="P:fatty acid beta-oxidation"/>
    <property type="evidence" value="ECO:0007669"/>
    <property type="project" value="TreeGrafter"/>
</dbReference>
<dbReference type="InterPro" id="IPR001753">
    <property type="entry name" value="Enoyl-CoA_hydra/iso"/>
</dbReference>
<reference evidence="3 4" key="1">
    <citation type="submission" date="2019-03" db="EMBL/GenBank/DDBJ databases">
        <title>Genomic Encyclopedia of Type Strains, Phase IV (KMG-IV): sequencing the most valuable type-strain genomes for metagenomic binning, comparative biology and taxonomic classification.</title>
        <authorList>
            <person name="Goeker M."/>
        </authorList>
    </citation>
    <scope>NUCLEOTIDE SEQUENCE [LARGE SCALE GENOMIC DNA]</scope>
    <source>
        <strain evidence="3 4">DSM 22958</strain>
    </source>
</reference>
<dbReference type="Gene3D" id="3.90.226.10">
    <property type="entry name" value="2-enoyl-CoA Hydratase, Chain A, domain 1"/>
    <property type="match status" value="1"/>
</dbReference>
<dbReference type="CDD" id="cd06558">
    <property type="entry name" value="crotonase-like"/>
    <property type="match status" value="1"/>
</dbReference>
<dbReference type="GO" id="GO:0016829">
    <property type="term" value="F:lyase activity"/>
    <property type="evidence" value="ECO:0007669"/>
    <property type="project" value="UniProtKB-KW"/>
</dbReference>
<dbReference type="AlphaFoldDB" id="A0A4R2GR71"/>
<evidence type="ECO:0000313" key="4">
    <source>
        <dbReference type="Proteomes" id="UP000294881"/>
    </source>
</evidence>
<dbReference type="Pfam" id="PF00378">
    <property type="entry name" value="ECH_1"/>
    <property type="match status" value="1"/>
</dbReference>
<evidence type="ECO:0000313" key="3">
    <source>
        <dbReference type="EMBL" id="TCO11493.1"/>
    </source>
</evidence>
<dbReference type="OrthoDB" id="7848551at2"/>
<dbReference type="RefSeq" id="WP_132008937.1">
    <property type="nucleotide sequence ID" value="NZ_JBHUNN010000002.1"/>
</dbReference>
<sequence>MSTPFEVGPVSVTFEDRIATVTLRRGDRINALSVKAIEALREAALRLRDDFHTSAVILTGDPVFSSGADLADPDHQARRTAPLLEKRELLRLAPTTCAAWENLDQVTIVAIEGFCLGGALALAASCDFRIAGRGAHMRLPEIPLGWNLNWNAAPRILNLLGPSRAKQLILFGERVYAPQALEWGLIDDMAEDGQALDVAMRWAQKAAALPPIGMRMAKRTITEQATALNRLTAHMDNDQYILASMTEDNEEAINAFLEKRPPVFRGR</sequence>
<organism evidence="3 4">
    <name type="scientific">Camelimonas lactis</name>
    <dbReference type="NCBI Taxonomy" id="659006"/>
    <lineage>
        <taxon>Bacteria</taxon>
        <taxon>Pseudomonadati</taxon>
        <taxon>Pseudomonadota</taxon>
        <taxon>Alphaproteobacteria</taxon>
        <taxon>Hyphomicrobiales</taxon>
        <taxon>Chelatococcaceae</taxon>
        <taxon>Camelimonas</taxon>
    </lineage>
</organism>
<keyword evidence="2" id="KW-0456">Lyase</keyword>
<gene>
    <name evidence="3" type="ORF">EV666_11281</name>
</gene>
<proteinExistence type="inferred from homology"/>
<comment type="caution">
    <text evidence="3">The sequence shown here is derived from an EMBL/GenBank/DDBJ whole genome shotgun (WGS) entry which is preliminary data.</text>
</comment>
<dbReference type="SUPFAM" id="SSF52096">
    <property type="entry name" value="ClpP/crotonase"/>
    <property type="match status" value="1"/>
</dbReference>
<evidence type="ECO:0000256" key="2">
    <source>
        <dbReference type="ARBA" id="ARBA00023239"/>
    </source>
</evidence>
<keyword evidence="4" id="KW-1185">Reference proteome</keyword>
<dbReference type="Gene3D" id="1.10.12.10">
    <property type="entry name" value="Lyase 2-enoyl-coa Hydratase, Chain A, domain 2"/>
    <property type="match status" value="1"/>
</dbReference>
<dbReference type="InterPro" id="IPR014748">
    <property type="entry name" value="Enoyl-CoA_hydra_C"/>
</dbReference>
<dbReference type="PANTHER" id="PTHR11941:SF54">
    <property type="entry name" value="ENOYL-COA HYDRATASE, MITOCHONDRIAL"/>
    <property type="match status" value="1"/>
</dbReference>
<dbReference type="PANTHER" id="PTHR11941">
    <property type="entry name" value="ENOYL-COA HYDRATASE-RELATED"/>
    <property type="match status" value="1"/>
</dbReference>
<comment type="similarity">
    <text evidence="1">Belongs to the enoyl-CoA hydratase/isomerase family.</text>
</comment>
<accession>A0A4R2GR71</accession>
<name>A0A4R2GR71_9HYPH</name>
<evidence type="ECO:0000256" key="1">
    <source>
        <dbReference type="ARBA" id="ARBA00005254"/>
    </source>
</evidence>
<protein>
    <submittedName>
        <fullName evidence="3">Enoyl-CoA hydratase/carnithine racemase</fullName>
    </submittedName>
</protein>
<dbReference type="InterPro" id="IPR029045">
    <property type="entry name" value="ClpP/crotonase-like_dom_sf"/>
</dbReference>
<dbReference type="Proteomes" id="UP000294881">
    <property type="component" value="Unassembled WGS sequence"/>
</dbReference>
<dbReference type="EMBL" id="SLWL01000012">
    <property type="protein sequence ID" value="TCO11493.1"/>
    <property type="molecule type" value="Genomic_DNA"/>
</dbReference>